<proteinExistence type="predicted"/>
<reference evidence="1 2" key="1">
    <citation type="submission" date="2013-11" db="EMBL/GenBank/DDBJ databases">
        <title>Genome sequencing of Stegodyphus mimosarum.</title>
        <authorList>
            <person name="Bechsgaard J."/>
        </authorList>
    </citation>
    <scope>NUCLEOTIDE SEQUENCE [LARGE SCALE GENOMIC DNA]</scope>
</reference>
<name>A0A087TB30_STEMI</name>
<sequence length="66" mass="7473">NFYPWHLAKKVCFKSKRNIYNAANQQFVLTVVEKENAQTSSALSEATENEIVAESKERCHTALKTG</sequence>
<protein>
    <submittedName>
        <fullName evidence="1">Uncharacterized protein</fullName>
    </submittedName>
</protein>
<dbReference type="EMBL" id="KK114387">
    <property type="protein sequence ID" value="KFM62319.1"/>
    <property type="molecule type" value="Genomic_DNA"/>
</dbReference>
<dbReference type="AlphaFoldDB" id="A0A087TB30"/>
<dbReference type="Proteomes" id="UP000054359">
    <property type="component" value="Unassembled WGS sequence"/>
</dbReference>
<feature type="non-terminal residue" evidence="1">
    <location>
        <position position="1"/>
    </location>
</feature>
<organism evidence="1 2">
    <name type="scientific">Stegodyphus mimosarum</name>
    <name type="common">African social velvet spider</name>
    <dbReference type="NCBI Taxonomy" id="407821"/>
    <lineage>
        <taxon>Eukaryota</taxon>
        <taxon>Metazoa</taxon>
        <taxon>Ecdysozoa</taxon>
        <taxon>Arthropoda</taxon>
        <taxon>Chelicerata</taxon>
        <taxon>Arachnida</taxon>
        <taxon>Araneae</taxon>
        <taxon>Araneomorphae</taxon>
        <taxon>Entelegynae</taxon>
        <taxon>Eresoidea</taxon>
        <taxon>Eresidae</taxon>
        <taxon>Stegodyphus</taxon>
    </lineage>
</organism>
<dbReference type="OrthoDB" id="10387405at2759"/>
<evidence type="ECO:0000313" key="2">
    <source>
        <dbReference type="Proteomes" id="UP000054359"/>
    </source>
</evidence>
<evidence type="ECO:0000313" key="1">
    <source>
        <dbReference type="EMBL" id="KFM62319.1"/>
    </source>
</evidence>
<keyword evidence="2" id="KW-1185">Reference proteome</keyword>
<feature type="non-terminal residue" evidence="1">
    <location>
        <position position="66"/>
    </location>
</feature>
<gene>
    <name evidence="1" type="ORF">X975_20970</name>
</gene>
<accession>A0A087TB30</accession>